<evidence type="ECO:0000256" key="1">
    <source>
        <dbReference type="ARBA" id="ARBA00022468"/>
    </source>
</evidence>
<feature type="compositionally biased region" description="Polar residues" evidence="3">
    <location>
        <begin position="1116"/>
        <end position="1133"/>
    </location>
</feature>
<feature type="compositionally biased region" description="Polar residues" evidence="3">
    <location>
        <begin position="240"/>
        <end position="253"/>
    </location>
</feature>
<dbReference type="PANTHER" id="PTHR23176:SF129">
    <property type="entry name" value="RHO GTPASE ACTIVATING PROTEIN AT 16F, ISOFORM E-RELATED"/>
    <property type="match status" value="1"/>
</dbReference>
<reference evidence="4" key="2">
    <citation type="journal article" date="2022" name="Elife">
        <title>Obligate sexual reproduction of a homothallic fungus closely related to the Cryptococcus pathogenic species complex.</title>
        <authorList>
            <person name="Passer A.R."/>
            <person name="Clancey S.A."/>
            <person name="Shea T."/>
            <person name="David-Palma M."/>
            <person name="Averette A.F."/>
            <person name="Boekhout T."/>
            <person name="Porcel B.M."/>
            <person name="Nowrousian M."/>
            <person name="Cuomo C.A."/>
            <person name="Sun S."/>
            <person name="Heitman J."/>
            <person name="Coelho M.A."/>
        </authorList>
    </citation>
    <scope>NUCLEOTIDE SEQUENCE</scope>
    <source>
        <strain evidence="4">CBS 7841</strain>
    </source>
</reference>
<feature type="compositionally biased region" description="Low complexity" evidence="3">
    <location>
        <begin position="654"/>
        <end position="675"/>
    </location>
</feature>
<dbReference type="InterPro" id="IPR001849">
    <property type="entry name" value="PH_domain"/>
</dbReference>
<feature type="compositionally biased region" description="Polar residues" evidence="3">
    <location>
        <begin position="792"/>
        <end position="807"/>
    </location>
</feature>
<dbReference type="PROSITE" id="PS50003">
    <property type="entry name" value="PH_DOMAIN"/>
    <property type="match status" value="1"/>
</dbReference>
<name>A0A1E3HH28_9TREE</name>
<feature type="region of interest" description="Disordered" evidence="3">
    <location>
        <begin position="1043"/>
        <end position="1073"/>
    </location>
</feature>
<accession>A0A1E3HH28</accession>
<feature type="region of interest" description="Disordered" evidence="3">
    <location>
        <begin position="285"/>
        <end position="364"/>
    </location>
</feature>
<dbReference type="SMART" id="SM00324">
    <property type="entry name" value="RhoGAP"/>
    <property type="match status" value="1"/>
</dbReference>
<keyword evidence="1" id="KW-0343">GTPase activation</keyword>
<dbReference type="EMBL" id="CP143786">
    <property type="protein sequence ID" value="WVN87272.1"/>
    <property type="molecule type" value="Genomic_DNA"/>
</dbReference>
<dbReference type="SUPFAM" id="SSF48350">
    <property type="entry name" value="GTPase activation domain, GAP"/>
    <property type="match status" value="1"/>
</dbReference>
<dbReference type="CDD" id="cd13277">
    <property type="entry name" value="PH_Bem3"/>
    <property type="match status" value="1"/>
</dbReference>
<dbReference type="SUPFAM" id="SSF50729">
    <property type="entry name" value="PH domain-like"/>
    <property type="match status" value="1"/>
</dbReference>
<sequence>MSSPASSIPPHLNPLYPPNLSPNSRSRSSPTASPQTTSSPRSSPRTGSTGAMDVESVLRINGGDLNKALEGIVLDRNNLQAQNTQLWKLIERQRAQCAQFAADNDRLRQDRERANARLLEAGLEPVGRMKRTNPSTSMAGLGVKIEIPQIKRNYSDNHDISDAARHTEKLAAEEITPSLASPDQQEQKAPGGLLPSLISNKKSQRESHLIFPPEVSTFMSMADSPKDMVHSVSPIPVYSNYSSPDPSPKQQFVSARADGREIGSIEPPPSSKALAASINTPEMVLVSPQPTIPPPAQRGASLDSNDSAHKPAVESTLCSSQVKLSSVSSRSETMSSIQSISETTSCTSNPSLGGPSQPSTESLVQSLNIVTPRQSSDQASHPQRQQLILQQQGQVQSENNSVPYLSPSLLPHTRITIPSSTVFSNSSGRDVLCFIVEISVRPPNAQAVSWNTAKLLSAFIDLDNRIKSTSKKSRKEWKQMVAPLPDGKSWKDFAPSKIDQRKSALESYLQSLLVAPLSDKSDLCRFLSTDHVQAKKDNDKKEGYLTKKGKNFGGWKTRYFTLEGPVMEYYESRGGNHLGSIIITGAQIGRQNRPSESSDERDFRHAFLIIEAGKKGTTHRHVLCAESDMERDRWIEILVRHVDPEPLTMPIPQPLSASSSQPKSQTSAQSSTTQQLRRKPSQLRKQSKDVVVSSAQPLAKLHNAKFVGAPSPSLFNKMEMQRAERNQSPTTYSPIQAFPVPHAPSLSSPQSQSPAEEKLLPKESQHQRSQQSLGNSVHFGGSNISELQLPFQTADTTPRASKRQSIMPNRPSHAPNFLTGSSNLGSSSISQEKERERKVKSRGFWGFGKAPEKPSRPVFGTPLTDSLEVANVAKLPAIVFRCIEWLEAKKAEEEEGIYRLSGSSAVIKGLKERFDSEGDVNLLAVDEHWDPHAIAGLLKAFLRELPTSLLTRELHTRFLAVMDLVESSARIAELSKLVSELPPPNYALLRSLSAHLILVVQNSHINKMTLRNIGIVFSPTLGIPAGIFSELISNFGPIFDDEGESLDTRASDSEAGSSTLEETEVTVKRKRNSMLYQAGGTDTLLGLSGRQLDPTKEDSELDESSDDFESPPSSDINHSANSASPTESHLSVATAQKSRIAAQGLTVDTHWENKGEIDQLTANNEELGGSANALASSTSLRSGITGDEGEKVLSV</sequence>
<dbReference type="InterPro" id="IPR001683">
    <property type="entry name" value="PX_dom"/>
</dbReference>
<dbReference type="GO" id="GO:0007165">
    <property type="term" value="P:signal transduction"/>
    <property type="evidence" value="ECO:0007669"/>
    <property type="project" value="InterPro"/>
</dbReference>
<feature type="compositionally biased region" description="Acidic residues" evidence="3">
    <location>
        <begin position="1099"/>
        <end position="1109"/>
    </location>
</feature>
<keyword evidence="5" id="KW-1185">Reference proteome</keyword>
<dbReference type="GO" id="GO:0035091">
    <property type="term" value="F:phosphatidylinositol binding"/>
    <property type="evidence" value="ECO:0007669"/>
    <property type="project" value="InterPro"/>
</dbReference>
<feature type="compositionally biased region" description="Pro residues" evidence="3">
    <location>
        <begin position="11"/>
        <end position="20"/>
    </location>
</feature>
<feature type="compositionally biased region" description="Polar residues" evidence="3">
    <location>
        <begin position="1173"/>
        <end position="1182"/>
    </location>
</feature>
<feature type="region of interest" description="Disordered" evidence="3">
    <location>
        <begin position="721"/>
        <end position="779"/>
    </location>
</feature>
<dbReference type="Pfam" id="PF00620">
    <property type="entry name" value="RhoGAP"/>
    <property type="match status" value="1"/>
</dbReference>
<reference evidence="4" key="1">
    <citation type="submission" date="2016-06" db="EMBL/GenBank/DDBJ databases">
        <authorList>
            <person name="Cuomo C."/>
            <person name="Litvintseva A."/>
            <person name="Heitman J."/>
            <person name="Chen Y."/>
            <person name="Sun S."/>
            <person name="Springer D."/>
            <person name="Dromer F."/>
            <person name="Young S."/>
            <person name="Zeng Q."/>
            <person name="Chapman S."/>
            <person name="Gujja S."/>
            <person name="Saif S."/>
            <person name="Birren B."/>
        </authorList>
    </citation>
    <scope>NUCLEOTIDE SEQUENCE</scope>
    <source>
        <strain evidence="4">CBS 7841</strain>
    </source>
</reference>
<protein>
    <submittedName>
        <fullName evidence="4">Uncharacterized protein</fullName>
    </submittedName>
</protein>
<dbReference type="RefSeq" id="XP_066067972.1">
    <property type="nucleotide sequence ID" value="XM_066211875.1"/>
</dbReference>
<proteinExistence type="predicted"/>
<dbReference type="Pfam" id="PF00787">
    <property type="entry name" value="PX"/>
    <property type="match status" value="1"/>
</dbReference>
<feature type="compositionally biased region" description="Low complexity" evidence="3">
    <location>
        <begin position="21"/>
        <end position="49"/>
    </location>
</feature>
<dbReference type="VEuPathDB" id="FungiDB:L203_06522"/>
<feature type="region of interest" description="Disordered" evidence="3">
    <location>
        <begin position="1085"/>
        <end position="1133"/>
    </location>
</feature>
<organism evidence="4 5">
    <name type="scientific">Cryptococcus depauperatus CBS 7841</name>
    <dbReference type="NCBI Taxonomy" id="1295531"/>
    <lineage>
        <taxon>Eukaryota</taxon>
        <taxon>Fungi</taxon>
        <taxon>Dikarya</taxon>
        <taxon>Basidiomycota</taxon>
        <taxon>Agaricomycotina</taxon>
        <taxon>Tremellomycetes</taxon>
        <taxon>Tremellales</taxon>
        <taxon>Cryptococcaceae</taxon>
        <taxon>Cryptococcus</taxon>
    </lineage>
</organism>
<dbReference type="PROSITE" id="PS50238">
    <property type="entry name" value="RHOGAP"/>
    <property type="match status" value="1"/>
</dbReference>
<dbReference type="OrthoDB" id="185175at2759"/>
<dbReference type="Gene3D" id="3.30.1520.10">
    <property type="entry name" value="Phox-like domain"/>
    <property type="match status" value="1"/>
</dbReference>
<dbReference type="CDD" id="cd06093">
    <property type="entry name" value="PX_domain"/>
    <property type="match status" value="1"/>
</dbReference>
<dbReference type="Gene3D" id="2.30.29.30">
    <property type="entry name" value="Pleckstrin-homology domain (PH domain)/Phosphotyrosine-binding domain (PTB)"/>
    <property type="match status" value="1"/>
</dbReference>
<evidence type="ECO:0000256" key="3">
    <source>
        <dbReference type="SAM" id="MobiDB-lite"/>
    </source>
</evidence>
<gene>
    <name evidence="4" type="ORF">L203_102449</name>
</gene>
<dbReference type="KEGG" id="cdep:91086661"/>
<dbReference type="AlphaFoldDB" id="A0A1E3HH28"/>
<dbReference type="InterPro" id="IPR050729">
    <property type="entry name" value="Rho-GAP"/>
</dbReference>
<dbReference type="Pfam" id="PF00169">
    <property type="entry name" value="PH"/>
    <property type="match status" value="1"/>
</dbReference>
<reference evidence="4" key="3">
    <citation type="submission" date="2024-01" db="EMBL/GenBank/DDBJ databases">
        <authorList>
            <person name="Coelho M.A."/>
            <person name="David-Palma M."/>
            <person name="Shea T."/>
            <person name="Sun S."/>
            <person name="Cuomo C.A."/>
            <person name="Heitman J."/>
        </authorList>
    </citation>
    <scope>NUCLEOTIDE SEQUENCE</scope>
    <source>
        <strain evidence="4">CBS 7841</strain>
    </source>
</reference>
<feature type="coiled-coil region" evidence="2">
    <location>
        <begin position="90"/>
        <end position="124"/>
    </location>
</feature>
<feature type="compositionally biased region" description="Polar residues" evidence="3">
    <location>
        <begin position="337"/>
        <end position="364"/>
    </location>
</feature>
<evidence type="ECO:0000313" key="5">
    <source>
        <dbReference type="Proteomes" id="UP000094043"/>
    </source>
</evidence>
<dbReference type="PROSITE" id="PS50195">
    <property type="entry name" value="PX"/>
    <property type="match status" value="1"/>
</dbReference>
<feature type="region of interest" description="Disordered" evidence="3">
    <location>
        <begin position="177"/>
        <end position="205"/>
    </location>
</feature>
<dbReference type="PANTHER" id="PTHR23176">
    <property type="entry name" value="RHO/RAC/CDC GTPASE-ACTIVATING PROTEIN"/>
    <property type="match status" value="1"/>
</dbReference>
<feature type="region of interest" description="Disordered" evidence="3">
    <location>
        <begin position="792"/>
        <end position="837"/>
    </location>
</feature>
<feature type="compositionally biased region" description="Low complexity" evidence="3">
    <location>
        <begin position="319"/>
        <end position="336"/>
    </location>
</feature>
<dbReference type="InterPro" id="IPR011993">
    <property type="entry name" value="PH-like_dom_sf"/>
</dbReference>
<evidence type="ECO:0000313" key="4">
    <source>
        <dbReference type="EMBL" id="WVN87272.1"/>
    </source>
</evidence>
<feature type="region of interest" description="Disordered" evidence="3">
    <location>
        <begin position="1"/>
        <end position="53"/>
    </location>
</feature>
<feature type="region of interest" description="Disordered" evidence="3">
    <location>
        <begin position="1156"/>
        <end position="1195"/>
    </location>
</feature>
<feature type="compositionally biased region" description="Low complexity" evidence="3">
    <location>
        <begin position="744"/>
        <end position="754"/>
    </location>
</feature>
<feature type="region of interest" description="Disordered" evidence="3">
    <location>
        <begin position="240"/>
        <end position="273"/>
    </location>
</feature>
<dbReference type="FunFam" id="2.30.29.30:FF:000431">
    <property type="entry name" value="Unplaced genomic scaffold supercont1.6, whole genome shotgun sequence"/>
    <property type="match status" value="1"/>
</dbReference>
<dbReference type="GeneID" id="91086661"/>
<dbReference type="Gene3D" id="1.10.555.10">
    <property type="entry name" value="Rho GTPase activation protein"/>
    <property type="match status" value="1"/>
</dbReference>
<dbReference type="SUPFAM" id="SSF64268">
    <property type="entry name" value="PX domain"/>
    <property type="match status" value="1"/>
</dbReference>
<feature type="compositionally biased region" description="Basic and acidic residues" evidence="3">
    <location>
        <begin position="755"/>
        <end position="766"/>
    </location>
</feature>
<dbReference type="Proteomes" id="UP000094043">
    <property type="component" value="Chromosome 3"/>
</dbReference>
<dbReference type="InterPro" id="IPR008936">
    <property type="entry name" value="Rho_GTPase_activation_prot"/>
</dbReference>
<evidence type="ECO:0000256" key="2">
    <source>
        <dbReference type="SAM" id="Coils"/>
    </source>
</evidence>
<dbReference type="InterPro" id="IPR036871">
    <property type="entry name" value="PX_dom_sf"/>
</dbReference>
<keyword evidence="2" id="KW-0175">Coiled coil</keyword>
<dbReference type="InterPro" id="IPR000198">
    <property type="entry name" value="RhoGAP_dom"/>
</dbReference>
<dbReference type="SMART" id="SM00233">
    <property type="entry name" value="PH"/>
    <property type="match status" value="1"/>
</dbReference>
<feature type="compositionally biased region" description="Low complexity" evidence="3">
    <location>
        <begin position="821"/>
        <end position="830"/>
    </location>
</feature>
<feature type="region of interest" description="Disordered" evidence="3">
    <location>
        <begin position="645"/>
        <end position="691"/>
    </location>
</feature>
<dbReference type="GO" id="GO:0005096">
    <property type="term" value="F:GTPase activator activity"/>
    <property type="evidence" value="ECO:0007669"/>
    <property type="project" value="UniProtKB-KW"/>
</dbReference>
<dbReference type="GO" id="GO:0005737">
    <property type="term" value="C:cytoplasm"/>
    <property type="evidence" value="ECO:0007669"/>
    <property type="project" value="TreeGrafter"/>
</dbReference>